<evidence type="ECO:0000256" key="1">
    <source>
        <dbReference type="ARBA" id="ARBA00004123"/>
    </source>
</evidence>
<evidence type="ECO:0000313" key="7">
    <source>
        <dbReference type="EMBL" id="RYR71890.1"/>
    </source>
</evidence>
<dbReference type="GO" id="GO:0005669">
    <property type="term" value="C:transcription factor TFIID complex"/>
    <property type="evidence" value="ECO:0007669"/>
    <property type="project" value="InterPro"/>
</dbReference>
<protein>
    <recommendedName>
        <fullName evidence="6">TAFII28-like protein domain-containing protein</fullName>
    </recommendedName>
</protein>
<evidence type="ECO:0000256" key="5">
    <source>
        <dbReference type="ARBA" id="ARBA00023242"/>
    </source>
</evidence>
<organism evidence="7 8">
    <name type="scientific">Arachis hypogaea</name>
    <name type="common">Peanut</name>
    <dbReference type="NCBI Taxonomy" id="3818"/>
    <lineage>
        <taxon>Eukaryota</taxon>
        <taxon>Viridiplantae</taxon>
        <taxon>Streptophyta</taxon>
        <taxon>Embryophyta</taxon>
        <taxon>Tracheophyta</taxon>
        <taxon>Spermatophyta</taxon>
        <taxon>Magnoliopsida</taxon>
        <taxon>eudicotyledons</taxon>
        <taxon>Gunneridae</taxon>
        <taxon>Pentapetalae</taxon>
        <taxon>rosids</taxon>
        <taxon>fabids</taxon>
        <taxon>Fabales</taxon>
        <taxon>Fabaceae</taxon>
        <taxon>Papilionoideae</taxon>
        <taxon>50 kb inversion clade</taxon>
        <taxon>dalbergioids sensu lato</taxon>
        <taxon>Dalbergieae</taxon>
        <taxon>Pterocarpus clade</taxon>
        <taxon>Arachis</taxon>
    </lineage>
</organism>
<dbReference type="GO" id="GO:0051123">
    <property type="term" value="P:RNA polymerase II preinitiation complex assembly"/>
    <property type="evidence" value="ECO:0007669"/>
    <property type="project" value="InterPro"/>
</dbReference>
<name>A0A445E8V0_ARAHY</name>
<dbReference type="GO" id="GO:0016251">
    <property type="term" value="F:RNA polymerase II general transcription initiation factor activity"/>
    <property type="evidence" value="ECO:0007669"/>
    <property type="project" value="TreeGrafter"/>
</dbReference>
<accession>A0A445E8V0</accession>
<dbReference type="EMBL" id="SDMP01000002">
    <property type="protein sequence ID" value="RYR71890.1"/>
    <property type="molecule type" value="Genomic_DNA"/>
</dbReference>
<dbReference type="PANTHER" id="PTHR13218">
    <property type="entry name" value="TRANSCRIPTION INITIATION FACTOR TFIID SUBUNIT 11-RELATED"/>
    <property type="match status" value="1"/>
</dbReference>
<dbReference type="InterPro" id="IPR045127">
    <property type="entry name" value="TAF11-like"/>
</dbReference>
<reference evidence="7 8" key="1">
    <citation type="submission" date="2019-01" db="EMBL/GenBank/DDBJ databases">
        <title>Sequencing of cultivated peanut Arachis hypogaea provides insights into genome evolution and oil improvement.</title>
        <authorList>
            <person name="Chen X."/>
        </authorList>
    </citation>
    <scope>NUCLEOTIDE SEQUENCE [LARGE SCALE GENOMIC DNA]</scope>
    <source>
        <strain evidence="8">cv. Fuhuasheng</strain>
        <tissue evidence="7">Leaves</tissue>
    </source>
</reference>
<evidence type="ECO:0000259" key="6">
    <source>
        <dbReference type="Pfam" id="PF04719"/>
    </source>
</evidence>
<keyword evidence="8" id="KW-1185">Reference proteome</keyword>
<keyword evidence="3" id="KW-0805">Transcription regulation</keyword>
<dbReference type="InterPro" id="IPR009072">
    <property type="entry name" value="Histone-fold"/>
</dbReference>
<dbReference type="Gene3D" id="1.10.20.10">
    <property type="entry name" value="Histone, subunit A"/>
    <property type="match status" value="1"/>
</dbReference>
<dbReference type="Pfam" id="PF04719">
    <property type="entry name" value="TAFII28"/>
    <property type="match status" value="1"/>
</dbReference>
<evidence type="ECO:0000256" key="4">
    <source>
        <dbReference type="ARBA" id="ARBA00023163"/>
    </source>
</evidence>
<evidence type="ECO:0000256" key="3">
    <source>
        <dbReference type="ARBA" id="ARBA00023015"/>
    </source>
</evidence>
<feature type="domain" description="TAFII28-like protein" evidence="6">
    <location>
        <begin position="218"/>
        <end position="255"/>
    </location>
</feature>
<comment type="subcellular location">
    <subcellularLocation>
        <location evidence="1">Nucleus</location>
    </subcellularLocation>
</comment>
<dbReference type="STRING" id="3818.A0A445E8V0"/>
<comment type="caution">
    <text evidence="7">The sequence shown here is derived from an EMBL/GenBank/DDBJ whole genome shotgun (WGS) entry which is preliminary data.</text>
</comment>
<gene>
    <name evidence="7" type="ORF">Ahy_A02g006100</name>
</gene>
<dbReference type="PANTHER" id="PTHR13218:SF8">
    <property type="entry name" value="TRANSCRIPTION INITIATION FACTOR TFIID SUBUNIT 11"/>
    <property type="match status" value="1"/>
</dbReference>
<dbReference type="Proteomes" id="UP000289738">
    <property type="component" value="Chromosome A02"/>
</dbReference>
<dbReference type="GO" id="GO:0046982">
    <property type="term" value="F:protein heterodimerization activity"/>
    <property type="evidence" value="ECO:0007669"/>
    <property type="project" value="InterPro"/>
</dbReference>
<keyword evidence="5" id="KW-0539">Nucleus</keyword>
<dbReference type="AlphaFoldDB" id="A0A445E8V0"/>
<evidence type="ECO:0000256" key="2">
    <source>
        <dbReference type="ARBA" id="ARBA00009788"/>
    </source>
</evidence>
<evidence type="ECO:0000313" key="8">
    <source>
        <dbReference type="Proteomes" id="UP000289738"/>
    </source>
</evidence>
<sequence length="261" mass="28614">MTRWRVPWVLPPSCVRVLFSAELRARGESGGLEAREEKERARGVSGSVGYEKAVRIDAKTGDMRNRYWTVEPARNRPVEPNRNPAGFLNFSKMLPFGLRNSLTITQRPTPNPSLSKTANTRSTPIMPSPFLSSSLSSSFTSVPPPASNRRPTVATSFSSIVHPRLSFKTTVTGLASCLRHAATVSPAPVLFHRVSPSVVPCSFLATDLLCSVLAFSSSKHQISVPMTIVVPGIAKMFVGEVVETARIVMQERNQDQFVYVT</sequence>
<proteinExistence type="inferred from homology"/>
<dbReference type="InterPro" id="IPR006809">
    <property type="entry name" value="TAFII28_dom"/>
</dbReference>
<keyword evidence="4" id="KW-0804">Transcription</keyword>
<comment type="similarity">
    <text evidence="2">Belongs to the TAF11 family.</text>
</comment>